<dbReference type="EMBL" id="JAQNDO010000001">
    <property type="protein sequence ID" value="MDC0748789.1"/>
    <property type="molecule type" value="Genomic_DNA"/>
</dbReference>
<dbReference type="SUPFAM" id="SSF75011">
    <property type="entry name" value="3-carboxy-cis,cis-mucoante lactonizing enzyme"/>
    <property type="match status" value="1"/>
</dbReference>
<comment type="caution">
    <text evidence="2">The sequence shown here is derived from an EMBL/GenBank/DDBJ whole genome shotgun (WGS) entry which is preliminary data.</text>
</comment>
<evidence type="ECO:0000313" key="3">
    <source>
        <dbReference type="Proteomes" id="UP001221411"/>
    </source>
</evidence>
<keyword evidence="1" id="KW-0732">Signal</keyword>
<accession>A0ABT5F3W2</accession>
<sequence>MPHADRRIRRSLGLLAVLGLSAAPLACGFDTNGSLPVETGGAAGSGGTAGAGGMGGAGASGGTGGTGGTGGEPCTPGETRTCYSGPAGTEGIGNCKAGTQFCDDDGSEFGPCEAQVVPAAAEDCNVAGDEDCNGEADAMDKVCICAPGADVECDLPDLDGACAVGQGTCSGDGKTIEGCMQVTFPAFDDCATAADDDCDGIAIAMCTGALETGVTPAGKNADPMDDAIYDVALTPDGGYVIAGTVDATLSGDLFAFDGNQGSVYVAKIGADGNISWTKTFPATEVGLARGVAVDSAGRITVVGEFTGTINFGGSDLQSNGIDLFMFQLDGAGAHVWSKKYGAANTQSAQDVDVDAAGNLFVTGWVTDEWVNLGGNNLDPDAEDIFLASYDSTGNHRWSKIFASNNNERGRRLTVTKDGNVAISGETYGTGVNLGGGQLNGGGDRDFVVAMYNGSNGNHIWSKLFGSSGDQFHGNIGSAPSGNILVTGRFTGALEFGGGALNAVGATDVYVAELAAANGNHVRSKRFGITGNSRGAGIAADAAGNVLVTGHFDNAIDFGAGTINTSNASDVFVVKLAASNWAPLWTKTFGGNSTQTAWAVAVDGKGDVIVGGSFEQQIVFGAPLGTIPSSGGADLFGVRLSP</sequence>
<dbReference type="InterPro" id="IPR052918">
    <property type="entry name" value="Motility_Chemotaxis_Reg"/>
</dbReference>
<feature type="signal peptide" evidence="1">
    <location>
        <begin position="1"/>
        <end position="26"/>
    </location>
</feature>
<proteinExistence type="predicted"/>
<dbReference type="RefSeq" id="WP_271927914.1">
    <property type="nucleotide sequence ID" value="NZ_JAQNDO010000001.1"/>
</dbReference>
<gene>
    <name evidence="2" type="ORF">POL67_46105</name>
</gene>
<dbReference type="PANTHER" id="PTHR35580:SF1">
    <property type="entry name" value="PHYTASE-LIKE DOMAIN-CONTAINING PROTEIN"/>
    <property type="match status" value="1"/>
</dbReference>
<organism evidence="2 3">
    <name type="scientific">Polyangium mundeleinium</name>
    <dbReference type="NCBI Taxonomy" id="2995306"/>
    <lineage>
        <taxon>Bacteria</taxon>
        <taxon>Pseudomonadati</taxon>
        <taxon>Myxococcota</taxon>
        <taxon>Polyangia</taxon>
        <taxon>Polyangiales</taxon>
        <taxon>Polyangiaceae</taxon>
        <taxon>Polyangium</taxon>
    </lineage>
</organism>
<reference evidence="2 3" key="1">
    <citation type="submission" date="2022-11" db="EMBL/GenBank/DDBJ databases">
        <title>Minimal conservation of predation-associated metabolite biosynthetic gene clusters underscores biosynthetic potential of Myxococcota including descriptions for ten novel species: Archangium lansinium sp. nov., Myxococcus landrumus sp. nov., Nannocystis bai.</title>
        <authorList>
            <person name="Ahearne A."/>
            <person name="Stevens C."/>
            <person name="Dowd S."/>
        </authorList>
    </citation>
    <scope>NUCLEOTIDE SEQUENCE [LARGE SCALE GENOMIC DNA]</scope>
    <source>
        <strain evidence="2 3">RJM3</strain>
    </source>
</reference>
<evidence type="ECO:0000313" key="2">
    <source>
        <dbReference type="EMBL" id="MDC0748789.1"/>
    </source>
</evidence>
<protein>
    <submittedName>
        <fullName evidence="2">Uncharacterized protein</fullName>
    </submittedName>
</protein>
<dbReference type="Proteomes" id="UP001221411">
    <property type="component" value="Unassembled WGS sequence"/>
</dbReference>
<name>A0ABT5F3W2_9BACT</name>
<keyword evidence="3" id="KW-1185">Reference proteome</keyword>
<feature type="chain" id="PRO_5045761004" evidence="1">
    <location>
        <begin position="27"/>
        <end position="641"/>
    </location>
</feature>
<evidence type="ECO:0000256" key="1">
    <source>
        <dbReference type="SAM" id="SignalP"/>
    </source>
</evidence>
<dbReference type="PANTHER" id="PTHR35580">
    <property type="entry name" value="CELL SURFACE GLYCOPROTEIN (S-LAYER PROTEIN)-LIKE PROTEIN"/>
    <property type="match status" value="1"/>
</dbReference>